<accession>B8GJW7</accession>
<dbReference type="STRING" id="521011.Mpal_0397"/>
<dbReference type="NCBIfam" id="TIGR03684">
    <property type="entry name" value="arCOG00985"/>
    <property type="match status" value="1"/>
</dbReference>
<dbReference type="OrthoDB" id="27972at2157"/>
<dbReference type="InterPro" id="IPR002478">
    <property type="entry name" value="PUA"/>
</dbReference>
<dbReference type="InterPro" id="IPR016437">
    <property type="entry name" value="MCT-1/Tma20"/>
</dbReference>
<dbReference type="Pfam" id="PF01472">
    <property type="entry name" value="PUA"/>
    <property type="match status" value="1"/>
</dbReference>
<evidence type="ECO:0000313" key="3">
    <source>
        <dbReference type="Proteomes" id="UP000002457"/>
    </source>
</evidence>
<dbReference type="GO" id="GO:0003723">
    <property type="term" value="F:RNA binding"/>
    <property type="evidence" value="ECO:0007669"/>
    <property type="project" value="InterPro"/>
</dbReference>
<dbReference type="InterPro" id="IPR015947">
    <property type="entry name" value="PUA-like_sf"/>
</dbReference>
<dbReference type="GeneID" id="7271423"/>
<dbReference type="NCBIfam" id="TIGR00451">
    <property type="entry name" value="unchar_dom_2"/>
    <property type="match status" value="1"/>
</dbReference>
<dbReference type="AlphaFoldDB" id="B8GJW7"/>
<dbReference type="Pfam" id="PF09183">
    <property type="entry name" value="DUF1947"/>
    <property type="match status" value="1"/>
</dbReference>
<protein>
    <submittedName>
        <fullName evidence="2">PUA domain containing protein</fullName>
    </submittedName>
</protein>
<dbReference type="PROSITE" id="PS50890">
    <property type="entry name" value="PUA"/>
    <property type="match status" value="1"/>
</dbReference>
<evidence type="ECO:0000259" key="1">
    <source>
        <dbReference type="SMART" id="SM00359"/>
    </source>
</evidence>
<dbReference type="PANTHER" id="PTHR22798:SF0">
    <property type="entry name" value="MALIGNANT T-CELL-AMPLIFIED SEQUENCE 1"/>
    <property type="match status" value="1"/>
</dbReference>
<dbReference type="SMART" id="SM00359">
    <property type="entry name" value="PUA"/>
    <property type="match status" value="1"/>
</dbReference>
<dbReference type="InterPro" id="IPR015266">
    <property type="entry name" value="DUF1947"/>
</dbReference>
<proteinExistence type="predicted"/>
<dbReference type="RefSeq" id="WP_012617090.1">
    <property type="nucleotide sequence ID" value="NC_011832.1"/>
</dbReference>
<name>B8GJW7_METPE</name>
<dbReference type="eggNOG" id="arCOG00985">
    <property type="taxonomic scope" value="Archaea"/>
</dbReference>
<dbReference type="SUPFAM" id="SSF88697">
    <property type="entry name" value="PUA domain-like"/>
    <property type="match status" value="1"/>
</dbReference>
<dbReference type="Gene3D" id="2.30.130.10">
    <property type="entry name" value="PUA domain"/>
    <property type="match status" value="1"/>
</dbReference>
<feature type="domain" description="PUA" evidence="1">
    <location>
        <begin position="82"/>
        <end position="157"/>
    </location>
</feature>
<dbReference type="Proteomes" id="UP000002457">
    <property type="component" value="Chromosome"/>
</dbReference>
<dbReference type="PIRSF" id="PIRSF005067">
    <property type="entry name" value="Tma_RNA-bind_prd"/>
    <property type="match status" value="1"/>
</dbReference>
<dbReference type="HOGENOM" id="CLU_090468_1_1_2"/>
<dbReference type="CDD" id="cd21154">
    <property type="entry name" value="PUA_MJ1432-like"/>
    <property type="match status" value="1"/>
</dbReference>
<evidence type="ECO:0000313" key="2">
    <source>
        <dbReference type="EMBL" id="ACL15771.1"/>
    </source>
</evidence>
<dbReference type="InterPro" id="IPR022430">
    <property type="entry name" value="CHP03684"/>
</dbReference>
<gene>
    <name evidence="2" type="ordered locus">Mpal_0397</name>
</gene>
<dbReference type="PANTHER" id="PTHR22798">
    <property type="entry name" value="MCT-1 PROTEIN"/>
    <property type="match status" value="1"/>
</dbReference>
<dbReference type="NCBIfam" id="NF011152">
    <property type="entry name" value="PRK14560.1-3"/>
    <property type="match status" value="1"/>
</dbReference>
<reference evidence="2 3" key="1">
    <citation type="journal article" date="2015" name="Genome Announc.">
        <title>Complete Genome Sequence of Methanosphaerula palustris E1-9CT, a Hydrogenotrophic Methanogen Isolated from a Minerotrophic Fen Peatland.</title>
        <authorList>
            <person name="Cadillo-Quiroz H."/>
            <person name="Browne P."/>
            <person name="Kyrpides N."/>
            <person name="Woyke T."/>
            <person name="Goodwin L."/>
            <person name="Detter C."/>
            <person name="Yavitt J.B."/>
            <person name="Zinder S.H."/>
        </authorList>
    </citation>
    <scope>NUCLEOTIDE SEQUENCE [LARGE SCALE GENOMIC DNA]</scope>
    <source>
        <strain evidence="3">ATCC BAA-1556 / DSM 19958 / E1-9c</strain>
    </source>
</reference>
<dbReference type="InterPro" id="IPR036974">
    <property type="entry name" value="PUA_sf"/>
</dbReference>
<dbReference type="InterPro" id="IPR004521">
    <property type="entry name" value="Uncharacterised_CHP00451"/>
</dbReference>
<dbReference type="NCBIfam" id="NF011153">
    <property type="entry name" value="PRK14560.1-4"/>
    <property type="match status" value="1"/>
</dbReference>
<dbReference type="GO" id="GO:0001731">
    <property type="term" value="P:formation of translation preinitiation complex"/>
    <property type="evidence" value="ECO:0007669"/>
    <property type="project" value="TreeGrafter"/>
</dbReference>
<dbReference type="KEGG" id="mpl:Mpal_0397"/>
<dbReference type="Gene3D" id="3.10.450.120">
    <property type="entry name" value="Pre-PUA domain, domain 1"/>
    <property type="match status" value="1"/>
</dbReference>
<dbReference type="EMBL" id="CP001338">
    <property type="protein sequence ID" value="ACL15771.1"/>
    <property type="molecule type" value="Genomic_DNA"/>
</dbReference>
<sequence>MAAIQVKKRHTIRKAQITRLMDQLHEQLGTDADLFSSDRIEIAETAGQMRFYLVDKKPYLFENQGWVFPTLMGAVARPFPSRRIVVDMGAVRFVVNGADIMRPGIVSVTPDVKVGAPVVIVEERHNKPLAIGVALYDAADLMQQTAGKMVQSVHHVGDEIWNLEV</sequence>
<keyword evidence="3" id="KW-1185">Reference proteome</keyword>
<organism evidence="2 3">
    <name type="scientific">Methanosphaerula palustris (strain ATCC BAA-1556 / DSM 19958 / E1-9c)</name>
    <dbReference type="NCBI Taxonomy" id="521011"/>
    <lineage>
        <taxon>Archaea</taxon>
        <taxon>Methanobacteriati</taxon>
        <taxon>Methanobacteriota</taxon>
        <taxon>Stenosarchaea group</taxon>
        <taxon>Methanomicrobia</taxon>
        <taxon>Methanomicrobiales</taxon>
        <taxon>Methanoregulaceae</taxon>
        <taxon>Methanosphaerula</taxon>
    </lineage>
</organism>